<dbReference type="PaxDb" id="55529-EKX52490"/>
<dbReference type="PRINTS" id="PR00080">
    <property type="entry name" value="SDRFAMILY"/>
</dbReference>
<reference evidence="1 3" key="1">
    <citation type="journal article" date="2012" name="Nature">
        <title>Algal genomes reveal evolutionary mosaicism and the fate of nucleomorphs.</title>
        <authorList>
            <consortium name="DOE Joint Genome Institute"/>
            <person name="Curtis B.A."/>
            <person name="Tanifuji G."/>
            <person name="Burki F."/>
            <person name="Gruber A."/>
            <person name="Irimia M."/>
            <person name="Maruyama S."/>
            <person name="Arias M.C."/>
            <person name="Ball S.G."/>
            <person name="Gile G.H."/>
            <person name="Hirakawa Y."/>
            <person name="Hopkins J.F."/>
            <person name="Kuo A."/>
            <person name="Rensing S.A."/>
            <person name="Schmutz J."/>
            <person name="Symeonidi A."/>
            <person name="Elias M."/>
            <person name="Eveleigh R.J."/>
            <person name="Herman E.K."/>
            <person name="Klute M.J."/>
            <person name="Nakayama T."/>
            <person name="Obornik M."/>
            <person name="Reyes-Prieto A."/>
            <person name="Armbrust E.V."/>
            <person name="Aves S.J."/>
            <person name="Beiko R.G."/>
            <person name="Coutinho P."/>
            <person name="Dacks J.B."/>
            <person name="Durnford D.G."/>
            <person name="Fast N.M."/>
            <person name="Green B.R."/>
            <person name="Grisdale C.J."/>
            <person name="Hempel F."/>
            <person name="Henrissat B."/>
            <person name="Hoppner M.P."/>
            <person name="Ishida K."/>
            <person name="Kim E."/>
            <person name="Koreny L."/>
            <person name="Kroth P.G."/>
            <person name="Liu Y."/>
            <person name="Malik S.B."/>
            <person name="Maier U.G."/>
            <person name="McRose D."/>
            <person name="Mock T."/>
            <person name="Neilson J.A."/>
            <person name="Onodera N.T."/>
            <person name="Poole A.M."/>
            <person name="Pritham E.J."/>
            <person name="Richards T.A."/>
            <person name="Rocap G."/>
            <person name="Roy S.W."/>
            <person name="Sarai C."/>
            <person name="Schaack S."/>
            <person name="Shirato S."/>
            <person name="Slamovits C.H."/>
            <person name="Spencer D.F."/>
            <person name="Suzuki S."/>
            <person name="Worden A.Z."/>
            <person name="Zauner S."/>
            <person name="Barry K."/>
            <person name="Bell C."/>
            <person name="Bharti A.K."/>
            <person name="Crow J.A."/>
            <person name="Grimwood J."/>
            <person name="Kramer R."/>
            <person name="Lindquist E."/>
            <person name="Lucas S."/>
            <person name="Salamov A."/>
            <person name="McFadden G.I."/>
            <person name="Lane C.E."/>
            <person name="Keeling P.J."/>
            <person name="Gray M.W."/>
            <person name="Grigoriev I.V."/>
            <person name="Archibald J.M."/>
        </authorList>
    </citation>
    <scope>NUCLEOTIDE SEQUENCE</scope>
    <source>
        <strain evidence="1 3">CCMP2712</strain>
    </source>
</reference>
<dbReference type="InterPro" id="IPR002347">
    <property type="entry name" value="SDR_fam"/>
</dbReference>
<dbReference type="STRING" id="905079.L1JWA9"/>
<protein>
    <submittedName>
        <fullName evidence="1 2">Uncharacterized protein</fullName>
    </submittedName>
</protein>
<dbReference type="AlphaFoldDB" id="L1JWA9"/>
<keyword evidence="3" id="KW-1185">Reference proteome</keyword>
<dbReference type="InterPro" id="IPR020904">
    <property type="entry name" value="Sc_DH/Rdtase_CS"/>
</dbReference>
<dbReference type="GeneID" id="17309228"/>
<dbReference type="KEGG" id="gtt:GUITHDRAFT_64987"/>
<dbReference type="Proteomes" id="UP000011087">
    <property type="component" value="Unassembled WGS sequence"/>
</dbReference>
<dbReference type="OMA" id="TWHAWQK"/>
<proteinExistence type="predicted"/>
<dbReference type="SUPFAM" id="SSF51735">
    <property type="entry name" value="NAD(P)-binding Rossmann-fold domains"/>
    <property type="match status" value="1"/>
</dbReference>
<dbReference type="Pfam" id="PF13561">
    <property type="entry name" value="adh_short_C2"/>
    <property type="match status" value="1"/>
</dbReference>
<evidence type="ECO:0000313" key="1">
    <source>
        <dbReference type="EMBL" id="EKX52490.1"/>
    </source>
</evidence>
<accession>L1JWA9</accession>
<gene>
    <name evidence="1" type="ORF">GUITHDRAFT_64987</name>
</gene>
<dbReference type="Gene3D" id="3.40.50.720">
    <property type="entry name" value="NAD(P)-binding Rossmann-like Domain"/>
    <property type="match status" value="1"/>
</dbReference>
<dbReference type="PANTHER" id="PTHR43975">
    <property type="entry name" value="ZGC:101858"/>
    <property type="match status" value="1"/>
</dbReference>
<dbReference type="OrthoDB" id="1393670at2759"/>
<dbReference type="InterPro" id="IPR036291">
    <property type="entry name" value="NAD(P)-bd_dom_sf"/>
</dbReference>
<evidence type="ECO:0000313" key="2">
    <source>
        <dbReference type="EnsemblProtists" id="EKX52490"/>
    </source>
</evidence>
<dbReference type="HOGENOM" id="CLU_010194_1_2_1"/>
<dbReference type="EnsemblProtists" id="EKX52490">
    <property type="protein sequence ID" value="EKX52490"/>
    <property type="gene ID" value="GUITHDRAFT_64987"/>
</dbReference>
<reference evidence="3" key="2">
    <citation type="submission" date="2012-11" db="EMBL/GenBank/DDBJ databases">
        <authorList>
            <person name="Kuo A."/>
            <person name="Curtis B.A."/>
            <person name="Tanifuji G."/>
            <person name="Burki F."/>
            <person name="Gruber A."/>
            <person name="Irimia M."/>
            <person name="Maruyama S."/>
            <person name="Arias M.C."/>
            <person name="Ball S.G."/>
            <person name="Gile G.H."/>
            <person name="Hirakawa Y."/>
            <person name="Hopkins J.F."/>
            <person name="Rensing S.A."/>
            <person name="Schmutz J."/>
            <person name="Symeonidi A."/>
            <person name="Elias M."/>
            <person name="Eveleigh R.J."/>
            <person name="Herman E.K."/>
            <person name="Klute M.J."/>
            <person name="Nakayama T."/>
            <person name="Obornik M."/>
            <person name="Reyes-Prieto A."/>
            <person name="Armbrust E.V."/>
            <person name="Aves S.J."/>
            <person name="Beiko R.G."/>
            <person name="Coutinho P."/>
            <person name="Dacks J.B."/>
            <person name="Durnford D.G."/>
            <person name="Fast N.M."/>
            <person name="Green B.R."/>
            <person name="Grisdale C."/>
            <person name="Hempe F."/>
            <person name="Henrissat B."/>
            <person name="Hoppner M.P."/>
            <person name="Ishida K.-I."/>
            <person name="Kim E."/>
            <person name="Koreny L."/>
            <person name="Kroth P.G."/>
            <person name="Liu Y."/>
            <person name="Malik S.-B."/>
            <person name="Maier U.G."/>
            <person name="McRose D."/>
            <person name="Mock T."/>
            <person name="Neilson J.A."/>
            <person name="Onodera N.T."/>
            <person name="Poole A.M."/>
            <person name="Pritham E.J."/>
            <person name="Richards T.A."/>
            <person name="Rocap G."/>
            <person name="Roy S.W."/>
            <person name="Sarai C."/>
            <person name="Schaack S."/>
            <person name="Shirato S."/>
            <person name="Slamovits C.H."/>
            <person name="Spencer D.F."/>
            <person name="Suzuki S."/>
            <person name="Worden A.Z."/>
            <person name="Zauner S."/>
            <person name="Barry K."/>
            <person name="Bell C."/>
            <person name="Bharti A.K."/>
            <person name="Crow J.A."/>
            <person name="Grimwood J."/>
            <person name="Kramer R."/>
            <person name="Lindquist E."/>
            <person name="Lucas S."/>
            <person name="Salamov A."/>
            <person name="McFadden G.I."/>
            <person name="Lane C.E."/>
            <person name="Keeling P.J."/>
            <person name="Gray M.W."/>
            <person name="Grigoriev I.V."/>
            <person name="Archibald J.M."/>
        </authorList>
    </citation>
    <scope>NUCLEOTIDE SEQUENCE</scope>
    <source>
        <strain evidence="3">CCMP2712</strain>
    </source>
</reference>
<organism evidence="1">
    <name type="scientific">Guillardia theta (strain CCMP2712)</name>
    <name type="common">Cryptophyte</name>
    <dbReference type="NCBI Taxonomy" id="905079"/>
    <lineage>
        <taxon>Eukaryota</taxon>
        <taxon>Cryptophyceae</taxon>
        <taxon>Pyrenomonadales</taxon>
        <taxon>Geminigeraceae</taxon>
        <taxon>Guillardia</taxon>
    </lineage>
</organism>
<dbReference type="PANTHER" id="PTHR43975:SF2">
    <property type="entry name" value="EG:BACR7A4.14 PROTEIN-RELATED"/>
    <property type="match status" value="1"/>
</dbReference>
<reference evidence="2" key="3">
    <citation type="submission" date="2016-03" db="UniProtKB">
        <authorList>
            <consortium name="EnsemblProtists"/>
        </authorList>
    </citation>
    <scope>IDENTIFICATION</scope>
</reference>
<dbReference type="PROSITE" id="PS00061">
    <property type="entry name" value="ADH_SHORT"/>
    <property type="match status" value="1"/>
</dbReference>
<dbReference type="EMBL" id="JH992972">
    <property type="protein sequence ID" value="EKX52490.1"/>
    <property type="molecule type" value="Genomic_DNA"/>
</dbReference>
<dbReference type="eggNOG" id="KOG0725">
    <property type="taxonomic scope" value="Eukaryota"/>
</dbReference>
<dbReference type="FunFam" id="3.40.50.720:FF:000084">
    <property type="entry name" value="Short-chain dehydrogenase reductase"/>
    <property type="match status" value="1"/>
</dbReference>
<dbReference type="CDD" id="cd05233">
    <property type="entry name" value="SDR_c"/>
    <property type="match status" value="1"/>
</dbReference>
<evidence type="ECO:0000313" key="3">
    <source>
        <dbReference type="Proteomes" id="UP000011087"/>
    </source>
</evidence>
<sequence length="247" mass="26551">MPNTFSGKNVLVTGATSGIGKATGLRFLELGAKVQVTFLGRNKEVLEQIFEQHKHTGRVFTTVADLSRVEACDTSVSEAFDKMGGLDILVNNAGILIARGKNVLTTTVDEFEQTMNTNLRAPFFLIQSAAKRMQRGSVIVNVGSLAGTRTIPNLTSYSVSKAALESLTKCAALELADRGIRVNSINPATVMTEIFKRSGMSDEMCDSYVKENAKLHPLGRVGQPEDCAAMITFIASDGASWMTGQVP</sequence>
<dbReference type="RefSeq" id="XP_005839470.1">
    <property type="nucleotide sequence ID" value="XM_005839413.1"/>
</dbReference>
<dbReference type="PRINTS" id="PR00081">
    <property type="entry name" value="GDHRDH"/>
</dbReference>
<name>L1JWA9_GUITC</name>